<reference evidence="3" key="1">
    <citation type="journal article" date="2012" name="PLoS Genet.">
        <title>The genomes of the fungal plant pathogens Cladosporium fulvum and Dothistroma septosporum reveal adaptation to different hosts and lifestyles but also signatures of common ancestry.</title>
        <authorList>
            <person name="de Wit P.J.G.M."/>
            <person name="van der Burgt A."/>
            <person name="Oekmen B."/>
            <person name="Stergiopoulos I."/>
            <person name="Abd-Elsalam K.A."/>
            <person name="Aerts A.L."/>
            <person name="Bahkali A.H."/>
            <person name="Beenen H.G."/>
            <person name="Chettri P."/>
            <person name="Cox M.P."/>
            <person name="Datema E."/>
            <person name="de Vries R.P."/>
            <person name="Dhillon B."/>
            <person name="Ganley A.R."/>
            <person name="Griffiths S.A."/>
            <person name="Guo Y."/>
            <person name="Hamelin R.C."/>
            <person name="Henrissat B."/>
            <person name="Kabir M.S."/>
            <person name="Jashni M.K."/>
            <person name="Kema G."/>
            <person name="Klaubauf S."/>
            <person name="Lapidus A."/>
            <person name="Levasseur A."/>
            <person name="Lindquist E."/>
            <person name="Mehrabi R."/>
            <person name="Ohm R.A."/>
            <person name="Owen T.J."/>
            <person name="Salamov A."/>
            <person name="Schwelm A."/>
            <person name="Schijlen E."/>
            <person name="Sun H."/>
            <person name="van den Burg H.A."/>
            <person name="van Ham R.C.H.J."/>
            <person name="Zhang S."/>
            <person name="Goodwin S.B."/>
            <person name="Grigoriev I.V."/>
            <person name="Collemare J."/>
            <person name="Bradshaw R.E."/>
        </authorList>
    </citation>
    <scope>NUCLEOTIDE SEQUENCE [LARGE SCALE GENOMIC DNA]</scope>
    <source>
        <strain evidence="3">NZE10 / CBS 128990</strain>
    </source>
</reference>
<feature type="compositionally biased region" description="Polar residues" evidence="1">
    <location>
        <begin position="27"/>
        <end position="36"/>
    </location>
</feature>
<feature type="region of interest" description="Disordered" evidence="1">
    <location>
        <begin position="128"/>
        <end position="157"/>
    </location>
</feature>
<protein>
    <recommendedName>
        <fullName evidence="4">Zinc-binding loop region of homing endonuclease domain-containing protein</fullName>
    </recommendedName>
</protein>
<proteinExistence type="predicted"/>
<keyword evidence="3" id="KW-1185">Reference proteome</keyword>
<accession>N1PHF4</accession>
<gene>
    <name evidence="2" type="ORF">DOTSEDRAFT_90854</name>
</gene>
<dbReference type="EMBL" id="KB446543">
    <property type="protein sequence ID" value="EME40711.1"/>
    <property type="molecule type" value="Genomic_DNA"/>
</dbReference>
<sequence length="431" mass="47649">MVKIHASDARGMSTLATRFSRPRVPIASNTTAQQAIVLSDDDGEQQASKRSKLERPSKDRPTHSESDDDQPPTKKRNTKRRSASTAPPALASPAEPAPAVVTTVTTIVETTRVVVRLRSSVVTTSNTVVGPLEDVQPKADDDTLPPDHPEDWSDEQSDAHDTVVAAFNKYMPKFSEPYSWLKCMPERKGNEMNRISRPRPPGAEFAAWYQGECKEAMLALPISLQKAAAFAWEFVTASCGYKAPPWEVGKAPTEELVELLRQTPCIPAYYRNDNKQKTFQGPLALRDSTDTNPQYDAGLWPKSPVCTACNRCHKNTNVRMSALLLLGIGYATPVEIGKHTANNDELSHLCGVAGCIIHARWESSVKNKERDHGCLKAFKTGDCPHGETTKGGLCMPEYHKAFRHKQGFLARVQTLRKQLKALYDQKNVVCA</sequence>
<reference evidence="2 3" key="2">
    <citation type="journal article" date="2012" name="PLoS Pathog.">
        <title>Diverse lifestyles and strategies of plant pathogenesis encoded in the genomes of eighteen Dothideomycetes fungi.</title>
        <authorList>
            <person name="Ohm R.A."/>
            <person name="Feau N."/>
            <person name="Henrissat B."/>
            <person name="Schoch C.L."/>
            <person name="Horwitz B.A."/>
            <person name="Barry K.W."/>
            <person name="Condon B.J."/>
            <person name="Copeland A.C."/>
            <person name="Dhillon B."/>
            <person name="Glaser F."/>
            <person name="Hesse C.N."/>
            <person name="Kosti I."/>
            <person name="LaButti K."/>
            <person name="Lindquist E.A."/>
            <person name="Lucas S."/>
            <person name="Salamov A.A."/>
            <person name="Bradshaw R.E."/>
            <person name="Ciuffetti L."/>
            <person name="Hamelin R.C."/>
            <person name="Kema G.H.J."/>
            <person name="Lawrence C."/>
            <person name="Scott J.A."/>
            <person name="Spatafora J.W."/>
            <person name="Turgeon B.G."/>
            <person name="de Wit P.J.G.M."/>
            <person name="Zhong S."/>
            <person name="Goodwin S.B."/>
            <person name="Grigoriev I.V."/>
        </authorList>
    </citation>
    <scope>NUCLEOTIDE SEQUENCE [LARGE SCALE GENOMIC DNA]</scope>
    <source>
        <strain evidence="3">NZE10 / CBS 128990</strain>
    </source>
</reference>
<dbReference type="HOGENOM" id="CLU_636198_0_0_1"/>
<organism evidence="2 3">
    <name type="scientific">Dothistroma septosporum (strain NZE10 / CBS 128990)</name>
    <name type="common">Red band needle blight fungus</name>
    <name type="synonym">Mycosphaerella pini</name>
    <dbReference type="NCBI Taxonomy" id="675120"/>
    <lineage>
        <taxon>Eukaryota</taxon>
        <taxon>Fungi</taxon>
        <taxon>Dikarya</taxon>
        <taxon>Ascomycota</taxon>
        <taxon>Pezizomycotina</taxon>
        <taxon>Dothideomycetes</taxon>
        <taxon>Dothideomycetidae</taxon>
        <taxon>Mycosphaerellales</taxon>
        <taxon>Mycosphaerellaceae</taxon>
        <taxon>Dothistroma</taxon>
    </lineage>
</organism>
<evidence type="ECO:0000313" key="3">
    <source>
        <dbReference type="Proteomes" id="UP000016933"/>
    </source>
</evidence>
<evidence type="ECO:0000313" key="2">
    <source>
        <dbReference type="EMBL" id="EME40711.1"/>
    </source>
</evidence>
<feature type="compositionally biased region" description="Basic and acidic residues" evidence="1">
    <location>
        <begin position="51"/>
        <end position="65"/>
    </location>
</feature>
<feature type="compositionally biased region" description="Basic and acidic residues" evidence="1">
    <location>
        <begin position="135"/>
        <end position="157"/>
    </location>
</feature>
<dbReference type="AlphaFoldDB" id="N1PHF4"/>
<name>N1PHF4_DOTSN</name>
<feature type="compositionally biased region" description="Low complexity" evidence="1">
    <location>
        <begin position="83"/>
        <end position="97"/>
    </location>
</feature>
<evidence type="ECO:0008006" key="4">
    <source>
        <dbReference type="Google" id="ProtNLM"/>
    </source>
</evidence>
<dbReference type="Proteomes" id="UP000016933">
    <property type="component" value="Unassembled WGS sequence"/>
</dbReference>
<feature type="compositionally biased region" description="Basic residues" evidence="1">
    <location>
        <begin position="73"/>
        <end position="82"/>
    </location>
</feature>
<feature type="region of interest" description="Disordered" evidence="1">
    <location>
        <begin position="24"/>
        <end position="97"/>
    </location>
</feature>
<evidence type="ECO:0000256" key="1">
    <source>
        <dbReference type="SAM" id="MobiDB-lite"/>
    </source>
</evidence>